<sequence length="74" mass="8435">MYLDNGEHYIINDDSKDVTINVVIKGGNIMNIKKTFLYSVGVILALAVIGFIGNALTPIVEFIWFSWFQPRLTW</sequence>
<proteinExistence type="predicted"/>
<dbReference type="Proteomes" id="UP000029453">
    <property type="component" value="Unassembled WGS sequence"/>
</dbReference>
<keyword evidence="1" id="KW-0812">Transmembrane</keyword>
<dbReference type="AlphaFoldDB" id="M9M604"/>
<evidence type="ECO:0000313" key="3">
    <source>
        <dbReference type="Proteomes" id="UP000029453"/>
    </source>
</evidence>
<accession>M9M604</accession>
<evidence type="ECO:0000256" key="1">
    <source>
        <dbReference type="SAM" id="Phobius"/>
    </source>
</evidence>
<protein>
    <submittedName>
        <fullName evidence="2">Uncharacterized protein</fullName>
    </submittedName>
</protein>
<keyword evidence="3" id="KW-1185">Reference proteome</keyword>
<name>M9M604_PAEPP</name>
<keyword evidence="1" id="KW-1133">Transmembrane helix</keyword>
<gene>
    <name evidence="2" type="ORF">PPOP_2218</name>
</gene>
<dbReference type="EMBL" id="BALG01000151">
    <property type="protein sequence ID" value="GAC42858.1"/>
    <property type="molecule type" value="Genomic_DNA"/>
</dbReference>
<comment type="caution">
    <text evidence="2">The sequence shown here is derived from an EMBL/GenBank/DDBJ whole genome shotgun (WGS) entry which is preliminary data.</text>
</comment>
<keyword evidence="1" id="KW-0472">Membrane</keyword>
<feature type="transmembrane region" description="Helical" evidence="1">
    <location>
        <begin position="35"/>
        <end position="65"/>
    </location>
</feature>
<reference evidence="2 3" key="1">
    <citation type="submission" date="2012-10" db="EMBL/GenBank/DDBJ databases">
        <title>Draft Genome Sequence of Paenibacillus popilliae ATCC 14706T.</title>
        <authorList>
            <person name="Iiyama K."/>
            <person name="Mori K."/>
            <person name="Mon H."/>
            <person name="Chieda Y."/>
            <person name="Lee J.M."/>
            <person name="Kusakabe T."/>
            <person name="Tashiro K."/>
            <person name="Asano S."/>
            <person name="Yasunaga-Aoki C."/>
            <person name="Shimizu S."/>
        </authorList>
    </citation>
    <scope>NUCLEOTIDE SEQUENCE [LARGE SCALE GENOMIC DNA]</scope>
    <source>
        <strain evidence="2 3">ATCC 14706</strain>
    </source>
</reference>
<organism evidence="2 3">
    <name type="scientific">Paenibacillus popilliae ATCC 14706</name>
    <dbReference type="NCBI Taxonomy" id="1212764"/>
    <lineage>
        <taxon>Bacteria</taxon>
        <taxon>Bacillati</taxon>
        <taxon>Bacillota</taxon>
        <taxon>Bacilli</taxon>
        <taxon>Bacillales</taxon>
        <taxon>Paenibacillaceae</taxon>
        <taxon>Paenibacillus</taxon>
    </lineage>
</organism>
<evidence type="ECO:0000313" key="2">
    <source>
        <dbReference type="EMBL" id="GAC42858.1"/>
    </source>
</evidence>